<feature type="transmembrane region" description="Helical" evidence="1">
    <location>
        <begin position="27"/>
        <end position="49"/>
    </location>
</feature>
<keyword evidence="1" id="KW-1133">Transmembrane helix</keyword>
<evidence type="ECO:0000313" key="3">
    <source>
        <dbReference type="Proteomes" id="UP000298652"/>
    </source>
</evidence>
<dbReference type="PANTHER" id="PTHR36480">
    <property type="entry name" value="OS06G0118900 PROTEIN-RELATED"/>
    <property type="match status" value="1"/>
</dbReference>
<accession>A0A4V6DB99</accession>
<dbReference type="AlphaFoldDB" id="A0A4V6DB99"/>
<proteinExistence type="predicted"/>
<reference evidence="2" key="1">
    <citation type="submission" date="2019-03" db="EMBL/GenBank/DDBJ databases">
        <title>WGS assembly of Setaria viridis.</title>
        <authorList>
            <person name="Huang P."/>
            <person name="Jenkins J."/>
            <person name="Grimwood J."/>
            <person name="Barry K."/>
            <person name="Healey A."/>
            <person name="Mamidi S."/>
            <person name="Sreedasyam A."/>
            <person name="Shu S."/>
            <person name="Feldman M."/>
            <person name="Wu J."/>
            <person name="Yu Y."/>
            <person name="Chen C."/>
            <person name="Johnson J."/>
            <person name="Rokhsar D."/>
            <person name="Baxter I."/>
            <person name="Schmutz J."/>
            <person name="Brutnell T."/>
            <person name="Kellogg E."/>
        </authorList>
    </citation>
    <scope>NUCLEOTIDE SEQUENCE [LARGE SCALE GENOMIC DNA]</scope>
</reference>
<keyword evidence="1" id="KW-0472">Membrane</keyword>
<protein>
    <recommendedName>
        <fullName evidence="4">Late embryogenesis abundant protein LEA-2 subgroup domain-containing protein</fullName>
    </recommendedName>
</protein>
<name>A0A4V6DB99_SETVI</name>
<dbReference type="Gramene" id="TKW32336">
    <property type="protein sequence ID" value="TKW32336"/>
    <property type="gene ID" value="SEVIR_2G163400v2"/>
</dbReference>
<dbReference type="Proteomes" id="UP000298652">
    <property type="component" value="Chromosome 2"/>
</dbReference>
<dbReference type="PANTHER" id="PTHR36480:SF5">
    <property type="entry name" value="LATE EMBRYOGENESIS ABUNDANT PROTEIN LEA-2 SUBGROUP DOMAIN-CONTAINING PROTEIN"/>
    <property type="match status" value="1"/>
</dbReference>
<dbReference type="OMA" id="DITVYCP"/>
<keyword evidence="3" id="KW-1185">Reference proteome</keyword>
<keyword evidence="1" id="KW-0812">Transmembrane</keyword>
<sequence length="205" mass="22027">MASTSSSSIQEAEAEAPASAQWRPKQYVLAGMAIILVASTVTIVTSIILRPAQIDFSIANFSMPKVNTTTAAEDNGLAFNFDLNAYNPSRRARVIYRHVVVSLELQKNSSPSVRKTSVPGNVIDILPLSQGTNNSTSMGVNGSFDSVFFSFYSSESSVSTTIKVIAQVQFKIGLAKTRLYSIRVLCSRIPNLGLSMHPSVANCSA</sequence>
<evidence type="ECO:0008006" key="4">
    <source>
        <dbReference type="Google" id="ProtNLM"/>
    </source>
</evidence>
<evidence type="ECO:0000313" key="2">
    <source>
        <dbReference type="EMBL" id="TKW32336.1"/>
    </source>
</evidence>
<gene>
    <name evidence="2" type="ORF">SEVIR_2G163400v2</name>
</gene>
<organism evidence="2 3">
    <name type="scientific">Setaria viridis</name>
    <name type="common">Green bristlegrass</name>
    <name type="synonym">Setaria italica subsp. viridis</name>
    <dbReference type="NCBI Taxonomy" id="4556"/>
    <lineage>
        <taxon>Eukaryota</taxon>
        <taxon>Viridiplantae</taxon>
        <taxon>Streptophyta</taxon>
        <taxon>Embryophyta</taxon>
        <taxon>Tracheophyta</taxon>
        <taxon>Spermatophyta</taxon>
        <taxon>Magnoliopsida</taxon>
        <taxon>Liliopsida</taxon>
        <taxon>Poales</taxon>
        <taxon>Poaceae</taxon>
        <taxon>PACMAD clade</taxon>
        <taxon>Panicoideae</taxon>
        <taxon>Panicodae</taxon>
        <taxon>Paniceae</taxon>
        <taxon>Cenchrinae</taxon>
        <taxon>Setaria</taxon>
    </lineage>
</organism>
<evidence type="ECO:0000256" key="1">
    <source>
        <dbReference type="SAM" id="Phobius"/>
    </source>
</evidence>
<dbReference type="EMBL" id="CM016553">
    <property type="protein sequence ID" value="TKW32336.1"/>
    <property type="molecule type" value="Genomic_DNA"/>
</dbReference>